<comment type="caution">
    <text evidence="1">The sequence shown here is derived from an EMBL/GenBank/DDBJ whole genome shotgun (WGS) entry which is preliminary data.</text>
</comment>
<dbReference type="RefSeq" id="WP_210154810.1">
    <property type="nucleotide sequence ID" value="NZ_JAFCNB010000003.1"/>
</dbReference>
<evidence type="ECO:0000313" key="2">
    <source>
        <dbReference type="Proteomes" id="UP000674234"/>
    </source>
</evidence>
<dbReference type="AlphaFoldDB" id="A0A941AIU2"/>
<reference evidence="1" key="1">
    <citation type="submission" date="2021-02" db="EMBL/GenBank/DDBJ databases">
        <title>Draft genome sequence of Microbispora sp. RL4-1S isolated from rice leaves in Thailand.</title>
        <authorList>
            <person name="Muangham S."/>
            <person name="Duangmal K."/>
        </authorList>
    </citation>
    <scope>NUCLEOTIDE SEQUENCE</scope>
    <source>
        <strain evidence="1">RL4-1S</strain>
    </source>
</reference>
<gene>
    <name evidence="1" type="ORF">JOL79_06760</name>
</gene>
<sequence length="69" mass="7089">MNVQIITCPCQVCEGEGCEVPADGGLAREATADATIAHNLVRLAQSPLGRMGQHGGPWPIGTHSIPAAL</sequence>
<keyword evidence="2" id="KW-1185">Reference proteome</keyword>
<protein>
    <submittedName>
        <fullName evidence="1">Uncharacterized protein</fullName>
    </submittedName>
</protein>
<organism evidence="1 2">
    <name type="scientific">Microbispora oryzae</name>
    <dbReference type="NCBI Taxonomy" id="2806554"/>
    <lineage>
        <taxon>Bacteria</taxon>
        <taxon>Bacillati</taxon>
        <taxon>Actinomycetota</taxon>
        <taxon>Actinomycetes</taxon>
        <taxon>Streptosporangiales</taxon>
        <taxon>Streptosporangiaceae</taxon>
        <taxon>Microbispora</taxon>
    </lineage>
</organism>
<name>A0A941AIU2_9ACTN</name>
<accession>A0A941AIU2</accession>
<proteinExistence type="predicted"/>
<dbReference type="EMBL" id="JAFCNB010000003">
    <property type="protein sequence ID" value="MBP2703498.1"/>
    <property type="molecule type" value="Genomic_DNA"/>
</dbReference>
<evidence type="ECO:0000313" key="1">
    <source>
        <dbReference type="EMBL" id="MBP2703498.1"/>
    </source>
</evidence>
<dbReference type="Proteomes" id="UP000674234">
    <property type="component" value="Unassembled WGS sequence"/>
</dbReference>